<reference evidence="2 3" key="1">
    <citation type="submission" date="2018-02" db="EMBL/GenBank/DDBJ databases">
        <title>Draft genome sequences of Elsinoe sp., causing black scab on jojoba.</title>
        <authorList>
            <person name="Stodart B."/>
            <person name="Jeffress S."/>
            <person name="Ash G."/>
            <person name="Arun Chinnappa K."/>
        </authorList>
    </citation>
    <scope>NUCLEOTIDE SEQUENCE [LARGE SCALE GENOMIC DNA]</scope>
    <source>
        <strain evidence="2 3">Hillstone_2</strain>
    </source>
</reference>
<comment type="caution">
    <text evidence="2">The sequence shown here is derived from an EMBL/GenBank/DDBJ whole genome shotgun (WGS) entry which is preliminary data.</text>
</comment>
<protein>
    <submittedName>
        <fullName evidence="2">Uncharacterized protein</fullName>
    </submittedName>
</protein>
<accession>A0A4U7B1Q3</accession>
<sequence>MGESQECTASILQPLVISIIATSSPTFHIGQCALHESHIVTATEAPMPKSESPVSWVLLSCSNAAHGNILWKDIFLNTSLHDAQLKTKKALAAAVRAYSRSAMESAPAQPVAASTSLTKTLKRPHQGSEDSGDLADALPVQAYKRLKKSCTSLTSLTRKHLATIAQVSHDHKDYGKTCLVVCCLAYSAYRFVREPSDPLASLQDAALRAFIGYLARCAADHLTQRSPIPSDGVAARGLIPQDFLDRFVTGLVLDAPLARLMESAAPPPVVVPRAHVQQSARAAETAAPSTPSCPATAVATTRARVPRAPVLRRSYHLEDPALDLRPAKK</sequence>
<proteinExistence type="predicted"/>
<dbReference type="AlphaFoldDB" id="A0A4U7B1Q3"/>
<dbReference type="Proteomes" id="UP000308133">
    <property type="component" value="Unassembled WGS sequence"/>
</dbReference>
<evidence type="ECO:0000313" key="2">
    <source>
        <dbReference type="EMBL" id="TKX25053.1"/>
    </source>
</evidence>
<organism evidence="2 3">
    <name type="scientific">Elsinoe australis</name>
    <dbReference type="NCBI Taxonomy" id="40998"/>
    <lineage>
        <taxon>Eukaryota</taxon>
        <taxon>Fungi</taxon>
        <taxon>Dikarya</taxon>
        <taxon>Ascomycota</taxon>
        <taxon>Pezizomycotina</taxon>
        <taxon>Dothideomycetes</taxon>
        <taxon>Dothideomycetidae</taxon>
        <taxon>Myriangiales</taxon>
        <taxon>Elsinoaceae</taxon>
        <taxon>Elsinoe</taxon>
    </lineage>
</organism>
<gene>
    <name evidence="2" type="ORF">C1H76_2709</name>
</gene>
<evidence type="ECO:0000256" key="1">
    <source>
        <dbReference type="SAM" id="MobiDB-lite"/>
    </source>
</evidence>
<evidence type="ECO:0000313" key="3">
    <source>
        <dbReference type="Proteomes" id="UP000308133"/>
    </source>
</evidence>
<dbReference type="EMBL" id="PTQR01000033">
    <property type="protein sequence ID" value="TKX25053.1"/>
    <property type="molecule type" value="Genomic_DNA"/>
</dbReference>
<name>A0A4U7B1Q3_9PEZI</name>
<feature type="region of interest" description="Disordered" evidence="1">
    <location>
        <begin position="109"/>
        <end position="134"/>
    </location>
</feature>
<feature type="region of interest" description="Disordered" evidence="1">
    <location>
        <begin position="281"/>
        <end position="301"/>
    </location>
</feature>